<evidence type="ECO:0000256" key="2">
    <source>
        <dbReference type="SAM" id="Phobius"/>
    </source>
</evidence>
<organism evidence="3">
    <name type="scientific">Amphimedon queenslandica</name>
    <name type="common">Sponge</name>
    <dbReference type="NCBI Taxonomy" id="400682"/>
    <lineage>
        <taxon>Eukaryota</taxon>
        <taxon>Metazoa</taxon>
        <taxon>Porifera</taxon>
        <taxon>Demospongiae</taxon>
        <taxon>Heteroscleromorpha</taxon>
        <taxon>Haplosclerida</taxon>
        <taxon>Niphatidae</taxon>
        <taxon>Amphimedon</taxon>
    </lineage>
</organism>
<sequence length="234" mass="25529">MSNISTNSLSSLLQTFIKGAEEELGLSTPESFSPSLNRTPSNSQLLTPGLFHLLNKGVRTLHTGYIYSSSSESSDRSDDPKTNDDEGSLDEVDLGSLSLSRAIATISIPDTLPEVPLLVLNRNPMFPRESLAQIIEAGKRVIDDPTHLAGFRAALTSGESHQIQAVLECPDKGKTSKRKQRVAPVIRVNGEYIKEEGLVKLVTIGVYLWVYGVMVITGKVVAVMMVIWWYNGNG</sequence>
<feature type="transmembrane region" description="Helical" evidence="2">
    <location>
        <begin position="206"/>
        <end position="230"/>
    </location>
</feature>
<name>A0A1X7U2L4_AMPQE</name>
<accession>A0A1X7U2L4</accession>
<evidence type="ECO:0000256" key="1">
    <source>
        <dbReference type="SAM" id="MobiDB-lite"/>
    </source>
</evidence>
<dbReference type="STRING" id="400682.A0A1X7U2L4"/>
<proteinExistence type="predicted"/>
<dbReference type="InParanoid" id="A0A1X7U2L4"/>
<dbReference type="OrthoDB" id="2411602at2759"/>
<feature type="compositionally biased region" description="Basic and acidic residues" evidence="1">
    <location>
        <begin position="73"/>
        <end position="84"/>
    </location>
</feature>
<keyword evidence="2" id="KW-0472">Membrane</keyword>
<reference evidence="3" key="1">
    <citation type="submission" date="2017-05" db="UniProtKB">
        <authorList>
            <consortium name="EnsemblMetazoa"/>
        </authorList>
    </citation>
    <scope>IDENTIFICATION</scope>
</reference>
<feature type="region of interest" description="Disordered" evidence="1">
    <location>
        <begin position="68"/>
        <end position="91"/>
    </location>
</feature>
<protein>
    <submittedName>
        <fullName evidence="3">Uncharacterized protein</fullName>
    </submittedName>
</protein>
<keyword evidence="2" id="KW-0812">Transmembrane</keyword>
<evidence type="ECO:0000313" key="3">
    <source>
        <dbReference type="EnsemblMetazoa" id="Aqu2.1.21660_001"/>
    </source>
</evidence>
<dbReference type="AlphaFoldDB" id="A0A1X7U2L4"/>
<dbReference type="EnsemblMetazoa" id="Aqu2.1.21660_001">
    <property type="protein sequence ID" value="Aqu2.1.21660_001"/>
    <property type="gene ID" value="Aqu2.1.21660"/>
</dbReference>
<keyword evidence="2" id="KW-1133">Transmembrane helix</keyword>